<proteinExistence type="predicted"/>
<sequence length="91" mass="9916">MSTRLSRPSSAASAPVLLLIIGGVGMPNYVIGSLIISLPMQLTMPVMVHMPFDQLGLAAYALEAQHEVKLDRNVLRNRRLFDGRSASCPRP</sequence>
<evidence type="ECO:0000313" key="1">
    <source>
        <dbReference type="EMBL" id="RXG85871.1"/>
    </source>
</evidence>
<gene>
    <name evidence="1" type="ORF">EAS61_35035</name>
</gene>
<name>A0A4Q0Q9X0_9BRAD</name>
<dbReference type="EMBL" id="RKMK01000053">
    <property type="protein sequence ID" value="RXG85871.1"/>
    <property type="molecule type" value="Genomic_DNA"/>
</dbReference>
<organism evidence="1 2">
    <name type="scientific">Bradyrhizobium zhanjiangense</name>
    <dbReference type="NCBI Taxonomy" id="1325107"/>
    <lineage>
        <taxon>Bacteria</taxon>
        <taxon>Pseudomonadati</taxon>
        <taxon>Pseudomonadota</taxon>
        <taxon>Alphaproteobacteria</taxon>
        <taxon>Hyphomicrobiales</taxon>
        <taxon>Nitrobacteraceae</taxon>
        <taxon>Bradyrhizobium</taxon>
    </lineage>
</organism>
<dbReference type="Proteomes" id="UP000290174">
    <property type="component" value="Unassembled WGS sequence"/>
</dbReference>
<reference evidence="1 2" key="1">
    <citation type="submission" date="2018-11" db="EMBL/GenBank/DDBJ databases">
        <title>Bradyrhizobium sp. nov., isolated from effective nodules of peanut in China.</title>
        <authorList>
            <person name="Li Y."/>
        </authorList>
    </citation>
    <scope>NUCLEOTIDE SEQUENCE [LARGE SCALE GENOMIC DNA]</scope>
    <source>
        <strain evidence="1 2">CCBAU 51770</strain>
    </source>
</reference>
<comment type="caution">
    <text evidence="1">The sequence shown here is derived from an EMBL/GenBank/DDBJ whole genome shotgun (WGS) entry which is preliminary data.</text>
</comment>
<dbReference type="AlphaFoldDB" id="A0A4Q0Q9X0"/>
<protein>
    <submittedName>
        <fullName evidence="1">Uncharacterized protein</fullName>
    </submittedName>
</protein>
<accession>A0A4Q0Q9X0</accession>
<evidence type="ECO:0000313" key="2">
    <source>
        <dbReference type="Proteomes" id="UP000290174"/>
    </source>
</evidence>